<dbReference type="EMBL" id="BAAAPH010000030">
    <property type="protein sequence ID" value="GAA1601670.1"/>
    <property type="molecule type" value="Genomic_DNA"/>
</dbReference>
<dbReference type="InterPro" id="IPR001296">
    <property type="entry name" value="Glyco_trans_1"/>
</dbReference>
<reference evidence="5 6" key="1">
    <citation type="journal article" date="2019" name="Int. J. Syst. Evol. Microbiol.">
        <title>The Global Catalogue of Microorganisms (GCM) 10K type strain sequencing project: providing services to taxonomists for standard genome sequencing and annotation.</title>
        <authorList>
            <consortium name="The Broad Institute Genomics Platform"/>
            <consortium name="The Broad Institute Genome Sequencing Center for Infectious Disease"/>
            <person name="Wu L."/>
            <person name="Ma J."/>
        </authorList>
    </citation>
    <scope>NUCLEOTIDE SEQUENCE [LARGE SCALE GENOMIC DNA]</scope>
    <source>
        <strain evidence="5 6">JCM 15572</strain>
    </source>
</reference>
<evidence type="ECO:0000313" key="5">
    <source>
        <dbReference type="EMBL" id="GAA1601670.1"/>
    </source>
</evidence>
<keyword evidence="1" id="KW-0328">Glycosyltransferase</keyword>
<feature type="domain" description="Glycosyl transferase family 1" evidence="3">
    <location>
        <begin position="208"/>
        <end position="369"/>
    </location>
</feature>
<sequence length="401" mass="42416">MSERTEPTAGAIAEPKAGDGRVDVAVIVTRFIAGAGGVALRGVLPLDPERYRITIITGQGGLLTDRAAAAGMNVVIEPSLVSPLSPADDRRALSRLIQLCRAGKYDVVHTHSAKAGALGRLAAHRAGVPRIVHTYHGFPFHEFQNPVRRAAYIAIEQRLARITDSVLAIGSGVATEALRRRLATPSTLRTIAPVVEAITVPRTPASRATARTELGLDASTPLIGTVGRIDYQKAPEHFIAAIAKLRHTNVIAVWIGSGPGDRDAKDLVRRTGLQDRVIFAGERSDVPQLLPAFDVFAMASRYEGLPCAVVEAMRCGIPVVATAVNSVPDLVIPGETGLLVPPGRPNLLADAIDDLLADPRKADRLASHGQTAAGSTYDADSLADVLDEVYSANRVTHLVAS</sequence>
<dbReference type="PANTHER" id="PTHR45947:SF3">
    <property type="entry name" value="SULFOQUINOVOSYL TRANSFERASE SQD2"/>
    <property type="match status" value="1"/>
</dbReference>
<dbReference type="RefSeq" id="WP_344240272.1">
    <property type="nucleotide sequence ID" value="NZ_BAAAPH010000030.1"/>
</dbReference>
<dbReference type="SUPFAM" id="SSF53756">
    <property type="entry name" value="UDP-Glycosyltransferase/glycogen phosphorylase"/>
    <property type="match status" value="1"/>
</dbReference>
<proteinExistence type="predicted"/>
<name>A0ABN2EDF0_9ACTN</name>
<evidence type="ECO:0000259" key="4">
    <source>
        <dbReference type="Pfam" id="PF13439"/>
    </source>
</evidence>
<evidence type="ECO:0000313" key="6">
    <source>
        <dbReference type="Proteomes" id="UP001501705"/>
    </source>
</evidence>
<organism evidence="5 6">
    <name type="scientific">Kribbella hippodromi</name>
    <dbReference type="NCBI Taxonomy" id="434347"/>
    <lineage>
        <taxon>Bacteria</taxon>
        <taxon>Bacillati</taxon>
        <taxon>Actinomycetota</taxon>
        <taxon>Actinomycetes</taxon>
        <taxon>Propionibacteriales</taxon>
        <taxon>Kribbellaceae</taxon>
        <taxon>Kribbella</taxon>
    </lineage>
</organism>
<evidence type="ECO:0000256" key="1">
    <source>
        <dbReference type="ARBA" id="ARBA00022676"/>
    </source>
</evidence>
<gene>
    <name evidence="5" type="ORF">GCM10009804_67800</name>
</gene>
<dbReference type="Pfam" id="PF13439">
    <property type="entry name" value="Glyco_transf_4"/>
    <property type="match status" value="1"/>
</dbReference>
<protein>
    <submittedName>
        <fullName evidence="5">Glycosyltransferase family 4 protein</fullName>
    </submittedName>
</protein>
<comment type="caution">
    <text evidence="5">The sequence shown here is derived from an EMBL/GenBank/DDBJ whole genome shotgun (WGS) entry which is preliminary data.</text>
</comment>
<keyword evidence="6" id="KW-1185">Reference proteome</keyword>
<dbReference type="PANTHER" id="PTHR45947">
    <property type="entry name" value="SULFOQUINOVOSYL TRANSFERASE SQD2"/>
    <property type="match status" value="1"/>
</dbReference>
<dbReference type="Proteomes" id="UP001501705">
    <property type="component" value="Unassembled WGS sequence"/>
</dbReference>
<dbReference type="Gene3D" id="3.40.50.2000">
    <property type="entry name" value="Glycogen Phosphorylase B"/>
    <property type="match status" value="2"/>
</dbReference>
<evidence type="ECO:0000259" key="3">
    <source>
        <dbReference type="Pfam" id="PF00534"/>
    </source>
</evidence>
<feature type="domain" description="Glycosyltransferase subfamily 4-like N-terminal" evidence="4">
    <location>
        <begin position="50"/>
        <end position="193"/>
    </location>
</feature>
<dbReference type="InterPro" id="IPR028098">
    <property type="entry name" value="Glyco_trans_4-like_N"/>
</dbReference>
<keyword evidence="2" id="KW-0808">Transferase</keyword>
<dbReference type="Pfam" id="PF00534">
    <property type="entry name" value="Glycos_transf_1"/>
    <property type="match status" value="1"/>
</dbReference>
<dbReference type="InterPro" id="IPR050194">
    <property type="entry name" value="Glycosyltransferase_grp1"/>
</dbReference>
<accession>A0ABN2EDF0</accession>
<evidence type="ECO:0000256" key="2">
    <source>
        <dbReference type="ARBA" id="ARBA00022679"/>
    </source>
</evidence>